<reference evidence="2" key="1">
    <citation type="submission" date="2020-03" db="EMBL/GenBank/DDBJ databases">
        <authorList>
            <person name="Weist P."/>
        </authorList>
    </citation>
    <scope>NUCLEOTIDE SEQUENCE</scope>
</reference>
<comment type="caution">
    <text evidence="2">The sequence shown here is derived from an EMBL/GenBank/DDBJ whole genome shotgun (WGS) entry which is preliminary data.</text>
</comment>
<accession>A0A9N7U7Q8</accession>
<dbReference type="EMBL" id="CADEAL010000890">
    <property type="protein sequence ID" value="CAB1426473.1"/>
    <property type="molecule type" value="Genomic_DNA"/>
</dbReference>
<evidence type="ECO:0000313" key="3">
    <source>
        <dbReference type="Proteomes" id="UP001153269"/>
    </source>
</evidence>
<proteinExistence type="predicted"/>
<feature type="region of interest" description="Disordered" evidence="1">
    <location>
        <begin position="73"/>
        <end position="112"/>
    </location>
</feature>
<organism evidence="2 3">
    <name type="scientific">Pleuronectes platessa</name>
    <name type="common">European plaice</name>
    <dbReference type="NCBI Taxonomy" id="8262"/>
    <lineage>
        <taxon>Eukaryota</taxon>
        <taxon>Metazoa</taxon>
        <taxon>Chordata</taxon>
        <taxon>Craniata</taxon>
        <taxon>Vertebrata</taxon>
        <taxon>Euteleostomi</taxon>
        <taxon>Actinopterygii</taxon>
        <taxon>Neopterygii</taxon>
        <taxon>Teleostei</taxon>
        <taxon>Neoteleostei</taxon>
        <taxon>Acanthomorphata</taxon>
        <taxon>Carangaria</taxon>
        <taxon>Pleuronectiformes</taxon>
        <taxon>Pleuronectoidei</taxon>
        <taxon>Pleuronectidae</taxon>
        <taxon>Pleuronectes</taxon>
    </lineage>
</organism>
<gene>
    <name evidence="2" type="ORF">PLEPLA_LOCUS14409</name>
</gene>
<protein>
    <submittedName>
        <fullName evidence="2">Uncharacterized protein</fullName>
    </submittedName>
</protein>
<name>A0A9N7U7Q8_PLEPL</name>
<evidence type="ECO:0000256" key="1">
    <source>
        <dbReference type="SAM" id="MobiDB-lite"/>
    </source>
</evidence>
<dbReference type="Proteomes" id="UP001153269">
    <property type="component" value="Unassembled WGS sequence"/>
</dbReference>
<sequence length="141" mass="15871">MLIQHLHGSMTWPQTQTDFHYFTGCTQEGRNRLELEPGWRGAGRRNVGQSRTMTSYQRAFNLYLCNSPSATRAGKAGEEALRTDRSPPSQLSGGREERQAKSSDLISEEGKEKGGERRIRVLPLLYFVLSPLLTVTQDCVL</sequence>
<evidence type="ECO:0000313" key="2">
    <source>
        <dbReference type="EMBL" id="CAB1426473.1"/>
    </source>
</evidence>
<keyword evidence="3" id="KW-1185">Reference proteome</keyword>
<dbReference type="AlphaFoldDB" id="A0A9N7U7Q8"/>
<feature type="compositionally biased region" description="Basic and acidic residues" evidence="1">
    <location>
        <begin position="75"/>
        <end position="85"/>
    </location>
</feature>